<evidence type="ECO:0000313" key="1">
    <source>
        <dbReference type="EMBL" id="KRT89287.1"/>
    </source>
</evidence>
<dbReference type="Proteomes" id="UP001341297">
    <property type="component" value="Unassembled WGS sequence"/>
</dbReference>
<dbReference type="Proteomes" id="UP000036168">
    <property type="component" value="Unassembled WGS sequence"/>
</dbReference>
<dbReference type="STRING" id="1664069.BGLY_2019"/>
<dbReference type="GeneID" id="82853077"/>
<reference evidence="3 5" key="3">
    <citation type="submission" date="2019-01" db="EMBL/GenBank/DDBJ databases">
        <title>Genome sequence of Bacillus glycinifermentans SRCM103574.</title>
        <authorList>
            <person name="Kong H.-J."/>
            <person name="Jeong S.-Y."/>
            <person name="Jeong D.-Y."/>
        </authorList>
    </citation>
    <scope>NUCLEOTIDE SEQUENCE [LARGE SCALE GENOMIC DNA]</scope>
    <source>
        <strain evidence="3 5">SRCM103574</strain>
    </source>
</reference>
<reference evidence="1 4" key="1">
    <citation type="journal article" date="2015" name="Int. J. Syst. Evol. Microbiol.">
        <title>Bacillus glycinifermentans sp. nov., isolated from fermented soybean paste.</title>
        <authorList>
            <person name="Kim S.J."/>
            <person name="Dunlap C.A."/>
            <person name="Kwon S.W."/>
            <person name="Rooney A.P."/>
        </authorList>
    </citation>
    <scope>NUCLEOTIDE SEQUENCE [LARGE SCALE GENOMIC DNA]</scope>
    <source>
        <strain evidence="1 4">GO-13</strain>
    </source>
</reference>
<dbReference type="Proteomes" id="UP000288675">
    <property type="component" value="Chromosome"/>
</dbReference>
<dbReference type="EMBL" id="JARRTL010000073">
    <property type="protein sequence ID" value="MEC0488092.1"/>
    <property type="molecule type" value="Genomic_DNA"/>
</dbReference>
<reference evidence="2 6" key="4">
    <citation type="submission" date="2023-03" db="EMBL/GenBank/DDBJ databases">
        <title>Agriculturally important microbes genome sequencing.</title>
        <authorList>
            <person name="Dunlap C."/>
        </authorList>
    </citation>
    <scope>NUCLEOTIDE SEQUENCE [LARGE SCALE GENOMIC DNA]</scope>
    <source>
        <strain evidence="2 6">CBP-3203</strain>
    </source>
</reference>
<dbReference type="EMBL" id="LECW02000051">
    <property type="protein sequence ID" value="KRT89287.1"/>
    <property type="molecule type" value="Genomic_DNA"/>
</dbReference>
<evidence type="ECO:0000313" key="4">
    <source>
        <dbReference type="Proteomes" id="UP000036168"/>
    </source>
</evidence>
<evidence type="ECO:0000313" key="6">
    <source>
        <dbReference type="Proteomes" id="UP001341297"/>
    </source>
</evidence>
<dbReference type="OrthoDB" id="2935192at2"/>
<gene>
    <name evidence="1" type="ORF">AB447_224445</name>
    <name evidence="3" type="ORF">EQZ20_10325</name>
    <name evidence="2" type="ORF">P8828_25460</name>
</gene>
<dbReference type="AlphaFoldDB" id="A0A0T6BIZ7"/>
<protein>
    <submittedName>
        <fullName evidence="1">Uncharacterized protein</fullName>
    </submittedName>
</protein>
<organism evidence="1 4">
    <name type="scientific">Bacillus glycinifermentans</name>
    <dbReference type="NCBI Taxonomy" id="1664069"/>
    <lineage>
        <taxon>Bacteria</taxon>
        <taxon>Bacillati</taxon>
        <taxon>Bacillota</taxon>
        <taxon>Bacilli</taxon>
        <taxon>Bacillales</taxon>
        <taxon>Bacillaceae</taxon>
        <taxon>Bacillus</taxon>
    </lineage>
</organism>
<reference evidence="1" key="2">
    <citation type="submission" date="2015-10" db="EMBL/GenBank/DDBJ databases">
        <authorList>
            <person name="Dunlap C."/>
        </authorList>
    </citation>
    <scope>NUCLEOTIDE SEQUENCE</scope>
    <source>
        <strain evidence="1">GO-13</strain>
    </source>
</reference>
<keyword evidence="6" id="KW-1185">Reference proteome</keyword>
<evidence type="ECO:0000313" key="2">
    <source>
        <dbReference type="EMBL" id="MEC0488092.1"/>
    </source>
</evidence>
<evidence type="ECO:0000313" key="5">
    <source>
        <dbReference type="Proteomes" id="UP000288675"/>
    </source>
</evidence>
<proteinExistence type="predicted"/>
<sequence>MTEEKEFTRLKRKTQKLIEKCDEKGIEFNDIEISTISRVGHAESMKDLSWLVLYMMEGFFEKYKVR</sequence>
<dbReference type="KEGG" id="bgy:BGLY_2019"/>
<dbReference type="RefSeq" id="WP_048355017.1">
    <property type="nucleotide sequence ID" value="NZ_CP035232.1"/>
</dbReference>
<evidence type="ECO:0000313" key="3">
    <source>
        <dbReference type="EMBL" id="QAT65280.1"/>
    </source>
</evidence>
<dbReference type="EMBL" id="CP035232">
    <property type="protein sequence ID" value="QAT65280.1"/>
    <property type="molecule type" value="Genomic_DNA"/>
</dbReference>
<accession>A0A0T6BIZ7</accession>
<name>A0A0T6BIZ7_9BACI</name>